<reference evidence="1 2" key="1">
    <citation type="submission" date="2018-06" db="EMBL/GenBank/DDBJ databases">
        <title>Echinicola strongylocentroti sp. nov., isolated from a sea urchin Strongylocentrotus intermedius.</title>
        <authorList>
            <person name="Bae S.S."/>
        </authorList>
    </citation>
    <scope>NUCLEOTIDE SEQUENCE [LARGE SCALE GENOMIC DNA]</scope>
    <source>
        <strain evidence="1 2">MEBiC08714</strain>
    </source>
</reference>
<dbReference type="GO" id="GO:0016740">
    <property type="term" value="F:transferase activity"/>
    <property type="evidence" value="ECO:0007669"/>
    <property type="project" value="UniProtKB-KW"/>
</dbReference>
<gene>
    <name evidence="1" type="ORF">DN752_05615</name>
</gene>
<dbReference type="Proteomes" id="UP000248688">
    <property type="component" value="Chromosome"/>
</dbReference>
<organism evidence="1 2">
    <name type="scientific">Echinicola strongylocentroti</name>
    <dbReference type="NCBI Taxonomy" id="1795355"/>
    <lineage>
        <taxon>Bacteria</taxon>
        <taxon>Pseudomonadati</taxon>
        <taxon>Bacteroidota</taxon>
        <taxon>Cytophagia</taxon>
        <taxon>Cytophagales</taxon>
        <taxon>Cyclobacteriaceae</taxon>
        <taxon>Echinicola</taxon>
    </lineage>
</organism>
<dbReference type="EMBL" id="CP030041">
    <property type="protein sequence ID" value="AWW29640.1"/>
    <property type="molecule type" value="Genomic_DNA"/>
</dbReference>
<dbReference type="SUPFAM" id="SSF53756">
    <property type="entry name" value="UDP-Glycosyltransferase/glycogen phosphorylase"/>
    <property type="match status" value="1"/>
</dbReference>
<dbReference type="AlphaFoldDB" id="A0A2Z4IG23"/>
<dbReference type="OrthoDB" id="9765330at2"/>
<keyword evidence="2" id="KW-1185">Reference proteome</keyword>
<protein>
    <submittedName>
        <fullName evidence="1">Glycosyltransferase</fullName>
    </submittedName>
</protein>
<evidence type="ECO:0000313" key="2">
    <source>
        <dbReference type="Proteomes" id="UP000248688"/>
    </source>
</evidence>
<accession>A0A2Z4IG23</accession>
<dbReference type="PANTHER" id="PTHR12526">
    <property type="entry name" value="GLYCOSYLTRANSFERASE"/>
    <property type="match status" value="1"/>
</dbReference>
<sequence length="353" mass="40392">MQIIFNPPDNTENKYIQLMTQPLRKAGYDINELDTFFTSWKHFRHIRLVHLNWFENIDDTSTIKAFRSFFRKIFVLTVIRLSGKKLVWTMHNRMTHEKKTGKLSRILTGRLLKWSDAIVIHCSTSRELLAEKDPALARKTCLIPHPNFVDSYGSVSDNAPSDSPKLHLLFMGAVKPYKNIELLINTIGPMGKEVSLTIAGKPKDSEYHDTLTKIAAKFPNIDLVLEFIPDGLLPELIGKADILILPYDLKSSLNSGTVMLAFSYQKTVICPEIGTLVDLQEAKDHFFGYRYQSTTEHMEKIRSTIQKAINLKKDHPTALDEMGQKMREYVLTHNSQSLVGKQLVNLYENLSNQ</sequence>
<keyword evidence="1" id="KW-0808">Transferase</keyword>
<dbReference type="RefSeq" id="WP_112783038.1">
    <property type="nucleotide sequence ID" value="NZ_CP030041.1"/>
</dbReference>
<name>A0A2Z4IG23_9BACT</name>
<proteinExistence type="predicted"/>
<evidence type="ECO:0000313" key="1">
    <source>
        <dbReference type="EMBL" id="AWW29640.1"/>
    </source>
</evidence>
<dbReference type="Gene3D" id="3.40.50.2000">
    <property type="entry name" value="Glycogen Phosphorylase B"/>
    <property type="match status" value="1"/>
</dbReference>
<dbReference type="KEGG" id="est:DN752_05615"/>